<dbReference type="InterPro" id="IPR013761">
    <property type="entry name" value="SAM/pointed_sf"/>
</dbReference>
<dbReference type="InterPro" id="IPR001478">
    <property type="entry name" value="PDZ"/>
</dbReference>
<name>A0A0N4UM01_DRAME</name>
<dbReference type="PANTHER" id="PTHR16154">
    <property type="entry name" value="NEURABIN"/>
    <property type="match status" value="1"/>
</dbReference>
<dbReference type="Pfam" id="PF07647">
    <property type="entry name" value="SAM_2"/>
    <property type="match status" value="1"/>
</dbReference>
<dbReference type="SMART" id="SM00454">
    <property type="entry name" value="SAM"/>
    <property type="match status" value="1"/>
</dbReference>
<dbReference type="GO" id="GO:0030425">
    <property type="term" value="C:dendrite"/>
    <property type="evidence" value="ECO:0007669"/>
    <property type="project" value="TreeGrafter"/>
</dbReference>
<evidence type="ECO:0000256" key="9">
    <source>
        <dbReference type="ARBA" id="ARBA00023203"/>
    </source>
</evidence>
<dbReference type="SUPFAM" id="SSF47769">
    <property type="entry name" value="SAM/Pointed domain"/>
    <property type="match status" value="1"/>
</dbReference>
<dbReference type="GO" id="GO:0019722">
    <property type="term" value="P:calcium-mediated signaling"/>
    <property type="evidence" value="ECO:0007669"/>
    <property type="project" value="TreeGrafter"/>
</dbReference>
<evidence type="ECO:0000256" key="7">
    <source>
        <dbReference type="ARBA" id="ARBA00023018"/>
    </source>
</evidence>
<feature type="compositionally biased region" description="Acidic residues" evidence="17">
    <location>
        <begin position="202"/>
        <end position="214"/>
    </location>
</feature>
<dbReference type="Pfam" id="PF17817">
    <property type="entry name" value="PDZ_5"/>
    <property type="match status" value="1"/>
</dbReference>
<dbReference type="FunFam" id="1.10.150.50:FF:000008">
    <property type="entry name" value="Neurabin-1 isoform 1-like protein"/>
    <property type="match status" value="1"/>
</dbReference>
<dbReference type="FunFam" id="2.30.42.10:FF:000010">
    <property type="entry name" value="Neurabin-1 isoform 1"/>
    <property type="match status" value="1"/>
</dbReference>
<dbReference type="WBParaSite" id="DME_0000884901-mRNA-1">
    <property type="protein sequence ID" value="DME_0000884901-mRNA-1"/>
    <property type="gene ID" value="DME_0000884901"/>
</dbReference>
<evidence type="ECO:0000256" key="10">
    <source>
        <dbReference type="ARBA" id="ARBA00023212"/>
    </source>
</evidence>
<dbReference type="InterPro" id="IPR043446">
    <property type="entry name" value="Neurabin-like"/>
</dbReference>
<evidence type="ECO:0000256" key="16">
    <source>
        <dbReference type="SAM" id="Coils"/>
    </source>
</evidence>
<protein>
    <recommendedName>
        <fullName evidence="12">Neurabin-1</fullName>
    </recommendedName>
    <alternativeName>
        <fullName evidence="14">Neurabin-I</fullName>
    </alternativeName>
    <alternativeName>
        <fullName evidence="13">Neural tissue-specific F-actin-binding protein I</fullName>
    </alternativeName>
    <alternativeName>
        <fullName evidence="15">Protein phosphatase 1 regulatory subunit 9A</fullName>
    </alternativeName>
</protein>
<evidence type="ECO:0000256" key="15">
    <source>
        <dbReference type="ARBA" id="ARBA00082439"/>
    </source>
</evidence>
<dbReference type="Proteomes" id="UP000038040">
    <property type="component" value="Unplaced"/>
</dbReference>
<evidence type="ECO:0000313" key="21">
    <source>
        <dbReference type="WBParaSite" id="DME_0000884901-mRNA-1"/>
    </source>
</evidence>
<keyword evidence="5" id="KW-0221">Differentiation</keyword>
<dbReference type="GO" id="GO:0051015">
    <property type="term" value="F:actin filament binding"/>
    <property type="evidence" value="ECO:0007669"/>
    <property type="project" value="TreeGrafter"/>
</dbReference>
<dbReference type="GO" id="GO:0005737">
    <property type="term" value="C:cytoplasm"/>
    <property type="evidence" value="ECO:0007669"/>
    <property type="project" value="TreeGrafter"/>
</dbReference>
<evidence type="ECO:0000259" key="18">
    <source>
        <dbReference type="PROSITE" id="PS50105"/>
    </source>
</evidence>
<dbReference type="AlphaFoldDB" id="A0A0N4UM01"/>
<dbReference type="PROSITE" id="PS50106">
    <property type="entry name" value="PDZ"/>
    <property type="match status" value="1"/>
</dbReference>
<dbReference type="SUPFAM" id="SSF50156">
    <property type="entry name" value="PDZ domain-like"/>
    <property type="match status" value="1"/>
</dbReference>
<evidence type="ECO:0000256" key="14">
    <source>
        <dbReference type="ARBA" id="ARBA00077125"/>
    </source>
</evidence>
<dbReference type="Gene3D" id="1.10.150.50">
    <property type="entry name" value="Transcription Factor, Ets-1"/>
    <property type="match status" value="1"/>
</dbReference>
<dbReference type="SMART" id="SM00228">
    <property type="entry name" value="PDZ"/>
    <property type="match status" value="1"/>
</dbReference>
<evidence type="ECO:0000256" key="8">
    <source>
        <dbReference type="ARBA" id="ARBA00023054"/>
    </source>
</evidence>
<keyword evidence="9" id="KW-0009">Actin-binding</keyword>
<dbReference type="Gene3D" id="2.30.42.10">
    <property type="match status" value="1"/>
</dbReference>
<dbReference type="GO" id="GO:0014069">
    <property type="term" value="C:postsynaptic density"/>
    <property type="evidence" value="ECO:0007669"/>
    <property type="project" value="TreeGrafter"/>
</dbReference>
<evidence type="ECO:0000256" key="2">
    <source>
        <dbReference type="ARBA" id="ARBA00022473"/>
    </source>
</evidence>
<evidence type="ECO:0000313" key="20">
    <source>
        <dbReference type="Proteomes" id="UP000038040"/>
    </source>
</evidence>
<proteinExistence type="predicted"/>
<evidence type="ECO:0000256" key="1">
    <source>
        <dbReference type="ARBA" id="ARBA00004245"/>
    </source>
</evidence>
<evidence type="ECO:0000256" key="11">
    <source>
        <dbReference type="ARBA" id="ARBA00034103"/>
    </source>
</evidence>
<dbReference type="InterPro" id="IPR036034">
    <property type="entry name" value="PDZ_sf"/>
</dbReference>
<keyword evidence="8 16" id="KW-0175">Coiled coil</keyword>
<accession>A0A0N4UM01</accession>
<dbReference type="GO" id="GO:0007015">
    <property type="term" value="P:actin filament organization"/>
    <property type="evidence" value="ECO:0007669"/>
    <property type="project" value="TreeGrafter"/>
</dbReference>
<dbReference type="InterPro" id="IPR040645">
    <property type="entry name" value="Neurabin-1/2_PDZ"/>
</dbReference>
<evidence type="ECO:0000256" key="6">
    <source>
        <dbReference type="ARBA" id="ARBA00022902"/>
    </source>
</evidence>
<feature type="domain" description="PDZ" evidence="19">
    <location>
        <begin position="89"/>
        <end position="177"/>
    </location>
</feature>
<keyword evidence="7" id="KW-0770">Synapse</keyword>
<evidence type="ECO:0000256" key="3">
    <source>
        <dbReference type="ARBA" id="ARBA00022490"/>
    </source>
</evidence>
<feature type="domain" description="SAM" evidence="18">
    <location>
        <begin position="454"/>
        <end position="517"/>
    </location>
</feature>
<feature type="coiled-coil region" evidence="16">
    <location>
        <begin position="227"/>
        <end position="343"/>
    </location>
</feature>
<dbReference type="InterPro" id="IPR001660">
    <property type="entry name" value="SAM"/>
</dbReference>
<dbReference type="PANTHER" id="PTHR16154:SF6">
    <property type="entry name" value="SPINOPHILIN, ISOFORM J"/>
    <property type="match status" value="1"/>
</dbReference>
<keyword evidence="4" id="KW-0597">Phosphoprotein</keyword>
<keyword evidence="2" id="KW-0217">Developmental protein</keyword>
<evidence type="ECO:0000256" key="13">
    <source>
        <dbReference type="ARBA" id="ARBA00076637"/>
    </source>
</evidence>
<keyword evidence="6" id="KW-0524">Neurogenesis</keyword>
<keyword evidence="3" id="KW-0963">Cytoplasm</keyword>
<dbReference type="PROSITE" id="PS50105">
    <property type="entry name" value="SAM_DOMAIN"/>
    <property type="match status" value="1"/>
</dbReference>
<organism evidence="20 21">
    <name type="scientific">Dracunculus medinensis</name>
    <name type="common">Guinea worm</name>
    <dbReference type="NCBI Taxonomy" id="318479"/>
    <lineage>
        <taxon>Eukaryota</taxon>
        <taxon>Metazoa</taxon>
        <taxon>Ecdysozoa</taxon>
        <taxon>Nematoda</taxon>
        <taxon>Chromadorea</taxon>
        <taxon>Rhabditida</taxon>
        <taxon>Spirurina</taxon>
        <taxon>Dracunculoidea</taxon>
        <taxon>Dracunculidae</taxon>
        <taxon>Dracunculus</taxon>
    </lineage>
</organism>
<evidence type="ECO:0000256" key="4">
    <source>
        <dbReference type="ARBA" id="ARBA00022553"/>
    </source>
</evidence>
<feature type="region of interest" description="Disordered" evidence="17">
    <location>
        <begin position="198"/>
        <end position="225"/>
    </location>
</feature>
<dbReference type="GO" id="GO:0015629">
    <property type="term" value="C:actin cytoskeleton"/>
    <property type="evidence" value="ECO:0007669"/>
    <property type="project" value="TreeGrafter"/>
</dbReference>
<sequence>LVTAKYQNEERTASISSIDASCDATEIIRGLSPDTDCSGRKVSFSTAPIKVFSTHSVTEYDRRNDDIDPIASCAEYELERRLDKMQIFDVQLEKGVEGLGVSIIGMGVGADSGLEKLGIFVKSITPGGAVHRNGLIRVCDQIVSVDGISLVGVSQIFAAETLRATGNKVTFTIGREINLEESEVAQLIKQSLEADRLHESEHVEDDIETDESDETPVSTTRRFSEEEQKIRERITALEVELTESQKKADQMKIVLESSRTHYAMLESKYEQANQLLRSYQEREKELLEREEAHVDQLRQKDAHYSTLVSQLKERIEELEKKLEEMAQRRTDVMEGELMELKEQLAARDVSPALAYKPTCSTENPHEKVVAVKTNRLPLSISRHNGCGEHYDSCPESCDDQKSSCDSPVPRISEPASPAMPHKFAHKKILFPLRHEHEFWRDTFHSVRGLQVLHWTRDDVCQLLIQMGLDKYIPEFTVNEINGTKFLDLDGSKLKAIGIQNHSDRAVIKKKVKAIKSKIERERKTLEKESRQRTVAPLQ</sequence>
<dbReference type="Pfam" id="PF00595">
    <property type="entry name" value="PDZ"/>
    <property type="match status" value="1"/>
</dbReference>
<dbReference type="GO" id="GO:0031175">
    <property type="term" value="P:neuron projection development"/>
    <property type="evidence" value="ECO:0007669"/>
    <property type="project" value="TreeGrafter"/>
</dbReference>
<evidence type="ECO:0000256" key="12">
    <source>
        <dbReference type="ARBA" id="ARBA00067399"/>
    </source>
</evidence>
<evidence type="ECO:0000259" key="19">
    <source>
        <dbReference type="PROSITE" id="PS50106"/>
    </source>
</evidence>
<evidence type="ECO:0000256" key="5">
    <source>
        <dbReference type="ARBA" id="ARBA00022782"/>
    </source>
</evidence>
<keyword evidence="10" id="KW-0206">Cytoskeleton</keyword>
<comment type="subcellular location">
    <subcellularLocation>
        <location evidence="1">Cytoplasm</location>
        <location evidence="1">Cytoskeleton</location>
    </subcellularLocation>
    <subcellularLocation>
        <location evidence="11">Synapse</location>
    </subcellularLocation>
</comment>
<reference evidence="21" key="1">
    <citation type="submission" date="2017-02" db="UniProtKB">
        <authorList>
            <consortium name="WormBaseParasite"/>
        </authorList>
    </citation>
    <scope>IDENTIFICATION</scope>
</reference>
<evidence type="ECO:0000256" key="17">
    <source>
        <dbReference type="SAM" id="MobiDB-lite"/>
    </source>
</evidence>